<evidence type="ECO:0000256" key="2">
    <source>
        <dbReference type="ARBA" id="ARBA00023002"/>
    </source>
</evidence>
<dbReference type="AlphaFoldDB" id="A0A1A2TRE6"/>
<comment type="caution">
    <text evidence="3">The sequence shown here is derived from an EMBL/GenBank/DDBJ whole genome shotgun (WGS) entry which is preliminary data.</text>
</comment>
<dbReference type="Gene3D" id="3.40.50.720">
    <property type="entry name" value="NAD(P)-binding Rossmann-like Domain"/>
    <property type="match status" value="1"/>
</dbReference>
<comment type="similarity">
    <text evidence="1">Belongs to the short-chain dehydrogenases/reductases (SDR) family.</text>
</comment>
<evidence type="ECO:0000256" key="1">
    <source>
        <dbReference type="ARBA" id="ARBA00006484"/>
    </source>
</evidence>
<gene>
    <name evidence="3" type="ORF">A5683_00170</name>
</gene>
<dbReference type="InterPro" id="IPR002347">
    <property type="entry name" value="SDR_fam"/>
</dbReference>
<accession>A0A1A2TRE6</accession>
<accession>A0A1A2T366</accession>
<organism evidence="3 4">
    <name type="scientific">Mycobacterium mantenii</name>
    <dbReference type="NCBI Taxonomy" id="560555"/>
    <lineage>
        <taxon>Bacteria</taxon>
        <taxon>Bacillati</taxon>
        <taxon>Actinomycetota</taxon>
        <taxon>Actinomycetes</taxon>
        <taxon>Mycobacteriales</taxon>
        <taxon>Mycobacteriaceae</taxon>
        <taxon>Mycobacterium</taxon>
        <taxon>Mycobacterium avium complex (MAC)</taxon>
    </lineage>
</organism>
<dbReference type="PANTHER" id="PTHR43639:SF1">
    <property type="entry name" value="SHORT-CHAIN DEHYDROGENASE_REDUCTASE FAMILY PROTEIN"/>
    <property type="match status" value="1"/>
</dbReference>
<evidence type="ECO:0000313" key="4">
    <source>
        <dbReference type="Proteomes" id="UP000092389"/>
    </source>
</evidence>
<keyword evidence="2" id="KW-0560">Oxidoreductase</keyword>
<dbReference type="OrthoDB" id="9787298at2"/>
<dbReference type="GO" id="GO:0016491">
    <property type="term" value="F:oxidoreductase activity"/>
    <property type="evidence" value="ECO:0007669"/>
    <property type="project" value="UniProtKB-KW"/>
</dbReference>
<proteinExistence type="inferred from homology"/>
<dbReference type="PANTHER" id="PTHR43639">
    <property type="entry name" value="OXIDOREDUCTASE, SHORT-CHAIN DEHYDROGENASE/REDUCTASE FAMILY (AFU_ORTHOLOGUE AFUA_5G02870)"/>
    <property type="match status" value="1"/>
</dbReference>
<dbReference type="PRINTS" id="PR00080">
    <property type="entry name" value="SDRFAMILY"/>
</dbReference>
<dbReference type="CDD" id="cd05233">
    <property type="entry name" value="SDR_c"/>
    <property type="match status" value="1"/>
</dbReference>
<name>A0A1A2TRE6_MYCNT</name>
<dbReference type="InterPro" id="IPR036291">
    <property type="entry name" value="NAD(P)-bd_dom_sf"/>
</dbReference>
<evidence type="ECO:0000313" key="3">
    <source>
        <dbReference type="EMBL" id="OBH70477.1"/>
    </source>
</evidence>
<sequence length="221" mass="22930">MGAALVDAYRELDFAVVANSRSIAPSDDPGVAAVAGDVAEPATADRIVATAVERFGRVDTLINNAGVFVPKPFTEYTLADYEFVTGVNLSGFFHITQRAIARMLTQGEGGHVVNMTTSLLEQANSAVPAGLTALTKGGLAAVTKSLAIEYARDGIRVNAISPGNIATPMHADDDTTALAAMHPLGRMGSIADIIEGIRYLEAASFVTGETLHVDGGQSAGR</sequence>
<dbReference type="Pfam" id="PF13561">
    <property type="entry name" value="adh_short_C2"/>
    <property type="match status" value="1"/>
</dbReference>
<dbReference type="SUPFAM" id="SSF51735">
    <property type="entry name" value="NAD(P)-binding Rossmann-fold domains"/>
    <property type="match status" value="1"/>
</dbReference>
<dbReference type="PRINTS" id="PR00081">
    <property type="entry name" value="GDHRDH"/>
</dbReference>
<dbReference type="Proteomes" id="UP000092389">
    <property type="component" value="Unassembled WGS sequence"/>
</dbReference>
<dbReference type="EMBL" id="LZJU01000149">
    <property type="protein sequence ID" value="OBH70477.1"/>
    <property type="molecule type" value="Genomic_DNA"/>
</dbReference>
<reference evidence="3 4" key="1">
    <citation type="submission" date="2016-06" db="EMBL/GenBank/DDBJ databases">
        <authorList>
            <person name="Kjaerup R.B."/>
            <person name="Dalgaard T.S."/>
            <person name="Juul-Madsen H.R."/>
        </authorList>
    </citation>
    <scope>NUCLEOTIDE SEQUENCE [LARGE SCALE GENOMIC DNA]</scope>
    <source>
        <strain evidence="3 4">E152</strain>
    </source>
</reference>
<protein>
    <submittedName>
        <fullName evidence="3">3-oxoacyl-ACP reductase</fullName>
    </submittedName>
</protein>